<sequence>MKRVNPYRATFLLFSLLRNARTTPPSSREPAPTAATALETRRRSTLPLQSSLLVPSASLSLKQVKRSITQSPVLSTDPGRSFPVVGDDFPRVSNKFIYVNSSSGLYFLFRCGKILFIDKGGAKIRERPRIAEKKKKI</sequence>
<keyword evidence="4" id="KW-1185">Reference proteome</keyword>
<keyword evidence="2" id="KW-0732">Signal</keyword>
<dbReference type="Proteomes" id="UP001374535">
    <property type="component" value="Chromosome 4"/>
</dbReference>
<proteinExistence type="predicted"/>
<accession>A0AAQ3RZK1</accession>
<organism evidence="3 4">
    <name type="scientific">Vigna mungo</name>
    <name type="common">Black gram</name>
    <name type="synonym">Phaseolus mungo</name>
    <dbReference type="NCBI Taxonomy" id="3915"/>
    <lineage>
        <taxon>Eukaryota</taxon>
        <taxon>Viridiplantae</taxon>
        <taxon>Streptophyta</taxon>
        <taxon>Embryophyta</taxon>
        <taxon>Tracheophyta</taxon>
        <taxon>Spermatophyta</taxon>
        <taxon>Magnoliopsida</taxon>
        <taxon>eudicotyledons</taxon>
        <taxon>Gunneridae</taxon>
        <taxon>Pentapetalae</taxon>
        <taxon>rosids</taxon>
        <taxon>fabids</taxon>
        <taxon>Fabales</taxon>
        <taxon>Fabaceae</taxon>
        <taxon>Papilionoideae</taxon>
        <taxon>50 kb inversion clade</taxon>
        <taxon>NPAAA clade</taxon>
        <taxon>indigoferoid/millettioid clade</taxon>
        <taxon>Phaseoleae</taxon>
        <taxon>Vigna</taxon>
    </lineage>
</organism>
<dbReference type="EMBL" id="CP144697">
    <property type="protein sequence ID" value="WVZ13824.1"/>
    <property type="molecule type" value="Genomic_DNA"/>
</dbReference>
<dbReference type="AlphaFoldDB" id="A0AAQ3RZK1"/>
<evidence type="ECO:0000256" key="1">
    <source>
        <dbReference type="SAM" id="MobiDB-lite"/>
    </source>
</evidence>
<feature type="region of interest" description="Disordered" evidence="1">
    <location>
        <begin position="21"/>
        <end position="42"/>
    </location>
</feature>
<feature type="signal peptide" evidence="2">
    <location>
        <begin position="1"/>
        <end position="22"/>
    </location>
</feature>
<evidence type="ECO:0000313" key="3">
    <source>
        <dbReference type="EMBL" id="WVZ13824.1"/>
    </source>
</evidence>
<evidence type="ECO:0000256" key="2">
    <source>
        <dbReference type="SAM" id="SignalP"/>
    </source>
</evidence>
<gene>
    <name evidence="3" type="ORF">V8G54_011390</name>
</gene>
<name>A0AAQ3RZK1_VIGMU</name>
<evidence type="ECO:0000313" key="4">
    <source>
        <dbReference type="Proteomes" id="UP001374535"/>
    </source>
</evidence>
<feature type="compositionally biased region" description="Low complexity" evidence="1">
    <location>
        <begin position="28"/>
        <end position="38"/>
    </location>
</feature>
<reference evidence="3 4" key="1">
    <citation type="journal article" date="2023" name="Life. Sci Alliance">
        <title>Evolutionary insights into 3D genome organization and epigenetic landscape of Vigna mungo.</title>
        <authorList>
            <person name="Junaid A."/>
            <person name="Singh B."/>
            <person name="Bhatia S."/>
        </authorList>
    </citation>
    <scope>NUCLEOTIDE SEQUENCE [LARGE SCALE GENOMIC DNA]</scope>
    <source>
        <strain evidence="3">Urdbean</strain>
    </source>
</reference>
<feature type="chain" id="PRO_5043016214" evidence="2">
    <location>
        <begin position="23"/>
        <end position="137"/>
    </location>
</feature>
<protein>
    <submittedName>
        <fullName evidence="3">Uncharacterized protein</fullName>
    </submittedName>
</protein>